<evidence type="ECO:0000256" key="5">
    <source>
        <dbReference type="SAM" id="MobiDB-lite"/>
    </source>
</evidence>
<evidence type="ECO:0000256" key="2">
    <source>
        <dbReference type="ARBA" id="ARBA00022448"/>
    </source>
</evidence>
<name>A0ABU5SW05_9CYAN</name>
<dbReference type="InterPro" id="IPR003439">
    <property type="entry name" value="ABC_transporter-like_ATP-bd"/>
</dbReference>
<evidence type="ECO:0000256" key="4">
    <source>
        <dbReference type="ARBA" id="ARBA00022840"/>
    </source>
</evidence>
<evidence type="ECO:0000259" key="6">
    <source>
        <dbReference type="PROSITE" id="PS50893"/>
    </source>
</evidence>
<feature type="domain" description="ABC transporter" evidence="6">
    <location>
        <begin position="28"/>
        <end position="255"/>
    </location>
</feature>
<feature type="region of interest" description="Disordered" evidence="5">
    <location>
        <begin position="267"/>
        <end position="287"/>
    </location>
</feature>
<keyword evidence="4 7" id="KW-0067">ATP-binding</keyword>
<dbReference type="GO" id="GO:0005524">
    <property type="term" value="F:ATP binding"/>
    <property type="evidence" value="ECO:0007669"/>
    <property type="project" value="UniProtKB-KW"/>
</dbReference>
<feature type="compositionally biased region" description="Polar residues" evidence="5">
    <location>
        <begin position="275"/>
        <end position="287"/>
    </location>
</feature>
<reference evidence="7 8" key="1">
    <citation type="submission" date="2023-12" db="EMBL/GenBank/DDBJ databases">
        <title>Baltic Sea Cyanobacteria.</title>
        <authorList>
            <person name="Delbaje E."/>
            <person name="Fewer D.P."/>
            <person name="Shishido T.K."/>
        </authorList>
    </citation>
    <scope>NUCLEOTIDE SEQUENCE [LARGE SCALE GENOMIC DNA]</scope>
    <source>
        <strain evidence="7 8">UHCC 0281</strain>
    </source>
</reference>
<dbReference type="SUPFAM" id="SSF52540">
    <property type="entry name" value="P-loop containing nucleoside triphosphate hydrolases"/>
    <property type="match status" value="1"/>
</dbReference>
<dbReference type="Gene3D" id="2.70.50.60">
    <property type="entry name" value="abc- transporter (atp binding component) like domain"/>
    <property type="match status" value="1"/>
</dbReference>
<dbReference type="InterPro" id="IPR015860">
    <property type="entry name" value="ABC_transpr_TagH-like"/>
</dbReference>
<comment type="similarity">
    <text evidence="1">Belongs to the ABC transporter superfamily.</text>
</comment>
<keyword evidence="2" id="KW-0813">Transport</keyword>
<evidence type="ECO:0000313" key="7">
    <source>
        <dbReference type="EMBL" id="MEA5442687.1"/>
    </source>
</evidence>
<evidence type="ECO:0000256" key="1">
    <source>
        <dbReference type="ARBA" id="ARBA00005417"/>
    </source>
</evidence>
<dbReference type="CDD" id="cd03220">
    <property type="entry name" value="ABC_KpsT_Wzt"/>
    <property type="match status" value="1"/>
</dbReference>
<dbReference type="PANTHER" id="PTHR46743">
    <property type="entry name" value="TEICHOIC ACIDS EXPORT ATP-BINDING PROTEIN TAGH"/>
    <property type="match status" value="1"/>
</dbReference>
<proteinExistence type="inferred from homology"/>
<dbReference type="Pfam" id="PF00005">
    <property type="entry name" value="ABC_tran"/>
    <property type="match status" value="1"/>
</dbReference>
<dbReference type="InterPro" id="IPR050683">
    <property type="entry name" value="Bact_Polysacc_Export_ATP-bd"/>
</dbReference>
<dbReference type="PROSITE" id="PS00211">
    <property type="entry name" value="ABC_TRANSPORTER_1"/>
    <property type="match status" value="1"/>
</dbReference>
<dbReference type="InterPro" id="IPR029439">
    <property type="entry name" value="Wzt_C"/>
</dbReference>
<protein>
    <submittedName>
        <fullName evidence="7">ABC transporter ATP-binding protein</fullName>
    </submittedName>
</protein>
<dbReference type="SMART" id="SM00382">
    <property type="entry name" value="AAA"/>
    <property type="match status" value="1"/>
</dbReference>
<dbReference type="InterPro" id="IPR027417">
    <property type="entry name" value="P-loop_NTPase"/>
</dbReference>
<dbReference type="PROSITE" id="PS50893">
    <property type="entry name" value="ABC_TRANSPORTER_2"/>
    <property type="match status" value="1"/>
</dbReference>
<evidence type="ECO:0000313" key="8">
    <source>
        <dbReference type="Proteomes" id="UP001302329"/>
    </source>
</evidence>
<dbReference type="CDD" id="cd10147">
    <property type="entry name" value="Wzt_C-like"/>
    <property type="match status" value="1"/>
</dbReference>
<dbReference type="Gene3D" id="3.40.50.300">
    <property type="entry name" value="P-loop containing nucleotide triphosphate hydrolases"/>
    <property type="match status" value="1"/>
</dbReference>
<dbReference type="Proteomes" id="UP001302329">
    <property type="component" value="Unassembled WGS sequence"/>
</dbReference>
<dbReference type="RefSeq" id="WP_323356736.1">
    <property type="nucleotide sequence ID" value="NZ_JAYGHY010000024.1"/>
</dbReference>
<sequence length="473" mass="51417">MTKTNVGSSEDLHPILVSDLGKCYQIYAKPKDRLKQALWRGRRQYYREFWALRNVNLEIRTGETVAIIGRNGSGKSTLLQMICGTLAPTEGSVKTSGTIAALLELGSGFNPEFTGIENVFLNASLLGLTQEQIRARLDDIQAFADIGDFVHQPVKTYSSGMLVRLAFAVVAHVDPSVLIVDEALSVGDAVFAQRCMRFIRRFTEQGTLLFVSHDLNAVSSLCERAIWIDSGRVQMDTDTASIITAYTRSCHEASNAEIEAANNMTDGGNRAAVSVPQNGAGSGTSTTEHASKTIHIEWNSVAAQESGQAEGVQADMADWDAERDYGDGMATITSVVMRDKDGAATTTPKCGEDVRLEVSALCNTFVKSFLVAFFVRDRTGQIVFGESTIGRECLTVDNQQLVSAFFDFTMPFLQPGSYSLSAAVSNGDAMGFKVLHFKPDTLIFQPMVGRRPVYGVFSTTTMAIKLVVQGQSC</sequence>
<dbReference type="InterPro" id="IPR017871">
    <property type="entry name" value="ABC_transporter-like_CS"/>
</dbReference>
<evidence type="ECO:0000256" key="3">
    <source>
        <dbReference type="ARBA" id="ARBA00022741"/>
    </source>
</evidence>
<keyword evidence="8" id="KW-1185">Reference proteome</keyword>
<gene>
    <name evidence="7" type="ORF">VB739_09005</name>
</gene>
<dbReference type="InterPro" id="IPR003593">
    <property type="entry name" value="AAA+_ATPase"/>
</dbReference>
<comment type="caution">
    <text evidence="7">The sequence shown here is derived from an EMBL/GenBank/DDBJ whole genome shotgun (WGS) entry which is preliminary data.</text>
</comment>
<dbReference type="PANTHER" id="PTHR46743:SF2">
    <property type="entry name" value="TEICHOIC ACIDS EXPORT ATP-BINDING PROTEIN TAGH"/>
    <property type="match status" value="1"/>
</dbReference>
<accession>A0ABU5SW05</accession>
<keyword evidence="3" id="KW-0547">Nucleotide-binding</keyword>
<organism evidence="7 8">
    <name type="scientific">Cyanobium gracile UHCC 0281</name>
    <dbReference type="NCBI Taxonomy" id="3110309"/>
    <lineage>
        <taxon>Bacteria</taxon>
        <taxon>Bacillati</taxon>
        <taxon>Cyanobacteriota</taxon>
        <taxon>Cyanophyceae</taxon>
        <taxon>Synechococcales</taxon>
        <taxon>Prochlorococcaceae</taxon>
        <taxon>Cyanobium</taxon>
    </lineage>
</organism>
<dbReference type="Pfam" id="PF14524">
    <property type="entry name" value="Wzt_C"/>
    <property type="match status" value="1"/>
</dbReference>
<dbReference type="EMBL" id="JAYGHY010000024">
    <property type="protein sequence ID" value="MEA5442687.1"/>
    <property type="molecule type" value="Genomic_DNA"/>
</dbReference>